<dbReference type="HOGENOM" id="CLU_1009877_0_0_1"/>
<dbReference type="GeneID" id="17293114"/>
<accession>L1IKB5</accession>
<reference evidence="2 4" key="1">
    <citation type="journal article" date="2012" name="Nature">
        <title>Algal genomes reveal evolutionary mosaicism and the fate of nucleomorphs.</title>
        <authorList>
            <consortium name="DOE Joint Genome Institute"/>
            <person name="Curtis B.A."/>
            <person name="Tanifuji G."/>
            <person name="Burki F."/>
            <person name="Gruber A."/>
            <person name="Irimia M."/>
            <person name="Maruyama S."/>
            <person name="Arias M.C."/>
            <person name="Ball S.G."/>
            <person name="Gile G.H."/>
            <person name="Hirakawa Y."/>
            <person name="Hopkins J.F."/>
            <person name="Kuo A."/>
            <person name="Rensing S.A."/>
            <person name="Schmutz J."/>
            <person name="Symeonidi A."/>
            <person name="Elias M."/>
            <person name="Eveleigh R.J."/>
            <person name="Herman E.K."/>
            <person name="Klute M.J."/>
            <person name="Nakayama T."/>
            <person name="Obornik M."/>
            <person name="Reyes-Prieto A."/>
            <person name="Armbrust E.V."/>
            <person name="Aves S.J."/>
            <person name="Beiko R.G."/>
            <person name="Coutinho P."/>
            <person name="Dacks J.B."/>
            <person name="Durnford D.G."/>
            <person name="Fast N.M."/>
            <person name="Green B.R."/>
            <person name="Grisdale C.J."/>
            <person name="Hempel F."/>
            <person name="Henrissat B."/>
            <person name="Hoppner M.P."/>
            <person name="Ishida K."/>
            <person name="Kim E."/>
            <person name="Koreny L."/>
            <person name="Kroth P.G."/>
            <person name="Liu Y."/>
            <person name="Malik S.B."/>
            <person name="Maier U.G."/>
            <person name="McRose D."/>
            <person name="Mock T."/>
            <person name="Neilson J.A."/>
            <person name="Onodera N.T."/>
            <person name="Poole A.M."/>
            <person name="Pritham E.J."/>
            <person name="Richards T.A."/>
            <person name="Rocap G."/>
            <person name="Roy S.W."/>
            <person name="Sarai C."/>
            <person name="Schaack S."/>
            <person name="Shirato S."/>
            <person name="Slamovits C.H."/>
            <person name="Spencer D.F."/>
            <person name="Suzuki S."/>
            <person name="Worden A.Z."/>
            <person name="Zauner S."/>
            <person name="Barry K."/>
            <person name="Bell C."/>
            <person name="Bharti A.K."/>
            <person name="Crow J.A."/>
            <person name="Grimwood J."/>
            <person name="Kramer R."/>
            <person name="Lindquist E."/>
            <person name="Lucas S."/>
            <person name="Salamov A."/>
            <person name="McFadden G.I."/>
            <person name="Lane C.E."/>
            <person name="Keeling P.J."/>
            <person name="Gray M.W."/>
            <person name="Grigoriev I.V."/>
            <person name="Archibald J.M."/>
        </authorList>
    </citation>
    <scope>NUCLEOTIDE SEQUENCE</scope>
    <source>
        <strain evidence="2 4">CCMP2712</strain>
    </source>
</reference>
<protein>
    <submittedName>
        <fullName evidence="2 3">Uncharacterized protein</fullName>
    </submittedName>
</protein>
<feature type="compositionally biased region" description="Basic and acidic residues" evidence="1">
    <location>
        <begin position="179"/>
        <end position="188"/>
    </location>
</feature>
<dbReference type="Proteomes" id="UP000011087">
    <property type="component" value="Unassembled WGS sequence"/>
</dbReference>
<dbReference type="EMBL" id="JH993075">
    <property type="protein sequence ID" value="EKX36349.1"/>
    <property type="molecule type" value="Genomic_DNA"/>
</dbReference>
<feature type="compositionally biased region" description="Basic and acidic residues" evidence="1">
    <location>
        <begin position="241"/>
        <end position="254"/>
    </location>
</feature>
<gene>
    <name evidence="2" type="ORF">GUITHDRAFT_117458</name>
</gene>
<dbReference type="AlphaFoldDB" id="L1IKB5"/>
<dbReference type="EnsemblProtists" id="EKX36349">
    <property type="protein sequence ID" value="EKX36349"/>
    <property type="gene ID" value="GUITHDRAFT_117458"/>
</dbReference>
<sequence>MVRPAGSEENKRLALKFAEAVTVPHGKEVSYEHTRHHFIARTGKLSIFAALQQCCPSAVRNDDPFIGRLGLTEVELNKVLERNNFKKVRDRRSNIITYPKDDQEPAAPAKTNEVRHYFAERRWRNPDDPDDAAQLEASWQAIKSSSIPFAGQCALDKFMTVSKTFHDQWETLVHSCSKKSDAQKRDRLSPSSLSTSSQEQLGEALERAEPPLKMMKVEHGSEIVRGVGLSARADFTAEPAGEEKEAEGTEHSEDNLFSSIWVEICDEPSAIEQEGS</sequence>
<name>L1IKB5_GUITC</name>
<evidence type="ECO:0000313" key="4">
    <source>
        <dbReference type="Proteomes" id="UP000011087"/>
    </source>
</evidence>
<dbReference type="RefSeq" id="XP_005823329.1">
    <property type="nucleotide sequence ID" value="XM_005823272.1"/>
</dbReference>
<evidence type="ECO:0000313" key="2">
    <source>
        <dbReference type="EMBL" id="EKX36349.1"/>
    </source>
</evidence>
<reference evidence="4" key="2">
    <citation type="submission" date="2012-11" db="EMBL/GenBank/DDBJ databases">
        <authorList>
            <person name="Kuo A."/>
            <person name="Curtis B.A."/>
            <person name="Tanifuji G."/>
            <person name="Burki F."/>
            <person name="Gruber A."/>
            <person name="Irimia M."/>
            <person name="Maruyama S."/>
            <person name="Arias M.C."/>
            <person name="Ball S.G."/>
            <person name="Gile G.H."/>
            <person name="Hirakawa Y."/>
            <person name="Hopkins J.F."/>
            <person name="Rensing S.A."/>
            <person name="Schmutz J."/>
            <person name="Symeonidi A."/>
            <person name="Elias M."/>
            <person name="Eveleigh R.J."/>
            <person name="Herman E.K."/>
            <person name="Klute M.J."/>
            <person name="Nakayama T."/>
            <person name="Obornik M."/>
            <person name="Reyes-Prieto A."/>
            <person name="Armbrust E.V."/>
            <person name="Aves S.J."/>
            <person name="Beiko R.G."/>
            <person name="Coutinho P."/>
            <person name="Dacks J.B."/>
            <person name="Durnford D.G."/>
            <person name="Fast N.M."/>
            <person name="Green B.R."/>
            <person name="Grisdale C."/>
            <person name="Hempe F."/>
            <person name="Henrissat B."/>
            <person name="Hoppner M.P."/>
            <person name="Ishida K.-I."/>
            <person name="Kim E."/>
            <person name="Koreny L."/>
            <person name="Kroth P.G."/>
            <person name="Liu Y."/>
            <person name="Malik S.-B."/>
            <person name="Maier U.G."/>
            <person name="McRose D."/>
            <person name="Mock T."/>
            <person name="Neilson J.A."/>
            <person name="Onodera N.T."/>
            <person name="Poole A.M."/>
            <person name="Pritham E.J."/>
            <person name="Richards T.A."/>
            <person name="Rocap G."/>
            <person name="Roy S.W."/>
            <person name="Sarai C."/>
            <person name="Schaack S."/>
            <person name="Shirato S."/>
            <person name="Slamovits C.H."/>
            <person name="Spencer D.F."/>
            <person name="Suzuki S."/>
            <person name="Worden A.Z."/>
            <person name="Zauner S."/>
            <person name="Barry K."/>
            <person name="Bell C."/>
            <person name="Bharti A.K."/>
            <person name="Crow J.A."/>
            <person name="Grimwood J."/>
            <person name="Kramer R."/>
            <person name="Lindquist E."/>
            <person name="Lucas S."/>
            <person name="Salamov A."/>
            <person name="McFadden G.I."/>
            <person name="Lane C.E."/>
            <person name="Keeling P.J."/>
            <person name="Gray M.W."/>
            <person name="Grigoriev I.V."/>
            <person name="Archibald J.M."/>
        </authorList>
    </citation>
    <scope>NUCLEOTIDE SEQUENCE</scope>
    <source>
        <strain evidence="4">CCMP2712</strain>
    </source>
</reference>
<dbReference type="KEGG" id="gtt:GUITHDRAFT_117458"/>
<evidence type="ECO:0000256" key="1">
    <source>
        <dbReference type="SAM" id="MobiDB-lite"/>
    </source>
</evidence>
<organism evidence="2">
    <name type="scientific">Guillardia theta (strain CCMP2712)</name>
    <name type="common">Cryptophyte</name>
    <dbReference type="NCBI Taxonomy" id="905079"/>
    <lineage>
        <taxon>Eukaryota</taxon>
        <taxon>Cryptophyceae</taxon>
        <taxon>Pyrenomonadales</taxon>
        <taxon>Geminigeraceae</taxon>
        <taxon>Guillardia</taxon>
    </lineage>
</organism>
<dbReference type="PaxDb" id="55529-EKX36349"/>
<proteinExistence type="predicted"/>
<keyword evidence="4" id="KW-1185">Reference proteome</keyword>
<evidence type="ECO:0000313" key="3">
    <source>
        <dbReference type="EnsemblProtists" id="EKX36349"/>
    </source>
</evidence>
<reference evidence="3" key="3">
    <citation type="submission" date="2016-03" db="UniProtKB">
        <authorList>
            <consortium name="EnsemblProtists"/>
        </authorList>
    </citation>
    <scope>IDENTIFICATION</scope>
</reference>
<feature type="region of interest" description="Disordered" evidence="1">
    <location>
        <begin position="234"/>
        <end position="257"/>
    </location>
</feature>
<feature type="region of interest" description="Disordered" evidence="1">
    <location>
        <begin position="179"/>
        <end position="210"/>
    </location>
</feature>